<feature type="region of interest" description="Disordered" evidence="1">
    <location>
        <begin position="111"/>
        <end position="133"/>
    </location>
</feature>
<feature type="non-terminal residue" evidence="2">
    <location>
        <position position="133"/>
    </location>
</feature>
<organism evidence="2 3">
    <name type="scientific">Chloebia gouldiae</name>
    <name type="common">Gouldian finch</name>
    <name type="synonym">Erythrura gouldiae</name>
    <dbReference type="NCBI Taxonomy" id="44316"/>
    <lineage>
        <taxon>Eukaryota</taxon>
        <taxon>Metazoa</taxon>
        <taxon>Chordata</taxon>
        <taxon>Craniata</taxon>
        <taxon>Vertebrata</taxon>
        <taxon>Euteleostomi</taxon>
        <taxon>Archelosauria</taxon>
        <taxon>Archosauria</taxon>
        <taxon>Dinosauria</taxon>
        <taxon>Saurischia</taxon>
        <taxon>Theropoda</taxon>
        <taxon>Coelurosauria</taxon>
        <taxon>Aves</taxon>
        <taxon>Neognathae</taxon>
        <taxon>Neoaves</taxon>
        <taxon>Telluraves</taxon>
        <taxon>Australaves</taxon>
        <taxon>Passeriformes</taxon>
        <taxon>Passeroidea</taxon>
        <taxon>Passeridae</taxon>
        <taxon>Chloebia</taxon>
    </lineage>
</organism>
<dbReference type="Proteomes" id="UP000276834">
    <property type="component" value="Unassembled WGS sequence"/>
</dbReference>
<feature type="non-terminal residue" evidence="2">
    <location>
        <position position="1"/>
    </location>
</feature>
<protein>
    <submittedName>
        <fullName evidence="2">Uncharacterized protein</fullName>
    </submittedName>
</protein>
<dbReference type="AlphaFoldDB" id="A0A3L8SLQ5"/>
<evidence type="ECO:0000313" key="3">
    <source>
        <dbReference type="Proteomes" id="UP000276834"/>
    </source>
</evidence>
<accession>A0A3L8SLQ5</accession>
<keyword evidence="3" id="KW-1185">Reference proteome</keyword>
<gene>
    <name evidence="2" type="ORF">DV515_00006440</name>
</gene>
<evidence type="ECO:0000256" key="1">
    <source>
        <dbReference type="SAM" id="MobiDB-lite"/>
    </source>
</evidence>
<feature type="region of interest" description="Disordered" evidence="1">
    <location>
        <begin position="1"/>
        <end position="50"/>
    </location>
</feature>
<dbReference type="EMBL" id="QUSF01000015">
    <property type="protein sequence ID" value="RLW03567.1"/>
    <property type="molecule type" value="Genomic_DNA"/>
</dbReference>
<proteinExistence type="predicted"/>
<comment type="caution">
    <text evidence="2">The sequence shown here is derived from an EMBL/GenBank/DDBJ whole genome shotgun (WGS) entry which is preliminary data.</text>
</comment>
<reference evidence="2 3" key="1">
    <citation type="journal article" date="2018" name="Proc. R. Soc. B">
        <title>A non-coding region near Follistatin controls head colour polymorphism in the Gouldian finch.</title>
        <authorList>
            <person name="Toomey M.B."/>
            <person name="Marques C.I."/>
            <person name="Andrade P."/>
            <person name="Araujo P.M."/>
            <person name="Sabatino S."/>
            <person name="Gazda M.A."/>
            <person name="Afonso S."/>
            <person name="Lopes R.J."/>
            <person name="Corbo J.C."/>
            <person name="Carneiro M."/>
        </authorList>
    </citation>
    <scope>NUCLEOTIDE SEQUENCE [LARGE SCALE GENOMIC DNA]</scope>
    <source>
        <strain evidence="2">Red01</strain>
        <tissue evidence="2">Muscle</tissue>
    </source>
</reference>
<sequence length="133" mass="13766">GRAPGRAPGREPGTGAGAGHRDRAPGQAPGTGTGHPCSPPSAQGGGLSLPESCACELRPQLSGSHWIPGFLVGPSAANSANLLRSLGFAEWDLAFKKHKQRATIQQLRDLKAEQTQQQKPGESVAQPAWDGLC</sequence>
<evidence type="ECO:0000313" key="2">
    <source>
        <dbReference type="EMBL" id="RLW03567.1"/>
    </source>
</evidence>
<name>A0A3L8SLQ5_CHLGU</name>